<dbReference type="Pfam" id="PF00550">
    <property type="entry name" value="PP-binding"/>
    <property type="match status" value="1"/>
</dbReference>
<dbReference type="EMBL" id="FOHS01000011">
    <property type="protein sequence ID" value="SEU08611.1"/>
    <property type="molecule type" value="Genomic_DNA"/>
</dbReference>
<dbReference type="AlphaFoldDB" id="A0A1I0JFF0"/>
<protein>
    <submittedName>
        <fullName evidence="5">Amino acid adenylation domain-containing protein</fullName>
    </submittedName>
</protein>
<keyword evidence="6" id="KW-1185">Reference proteome</keyword>
<dbReference type="PANTHER" id="PTHR45527:SF1">
    <property type="entry name" value="FATTY ACID SYNTHASE"/>
    <property type="match status" value="1"/>
</dbReference>
<dbReference type="FunFam" id="1.10.1200.10:FF:000016">
    <property type="entry name" value="Non-ribosomal peptide synthase"/>
    <property type="match status" value="1"/>
</dbReference>
<dbReference type="PROSITE" id="PS50075">
    <property type="entry name" value="CARRIER"/>
    <property type="match status" value="1"/>
</dbReference>
<gene>
    <name evidence="5" type="ORF">SAMN04487998_0010</name>
</gene>
<feature type="non-terminal residue" evidence="5">
    <location>
        <position position="833"/>
    </location>
</feature>
<dbReference type="InterPro" id="IPR000873">
    <property type="entry name" value="AMP-dep_synth/lig_dom"/>
</dbReference>
<dbReference type="PANTHER" id="PTHR45527">
    <property type="entry name" value="NONRIBOSOMAL PEPTIDE SYNTHETASE"/>
    <property type="match status" value="1"/>
</dbReference>
<dbReference type="Gene3D" id="3.30.559.30">
    <property type="entry name" value="Nonribosomal peptide synthetase, condensation domain"/>
    <property type="match status" value="1"/>
</dbReference>
<dbReference type="NCBIfam" id="TIGR01733">
    <property type="entry name" value="AA-adenyl-dom"/>
    <property type="match status" value="1"/>
</dbReference>
<keyword evidence="3" id="KW-0597">Phosphoprotein</keyword>
<dbReference type="SUPFAM" id="SSF47336">
    <property type="entry name" value="ACP-like"/>
    <property type="match status" value="1"/>
</dbReference>
<dbReference type="OrthoDB" id="4317020at2"/>
<dbReference type="SUPFAM" id="SSF56801">
    <property type="entry name" value="Acetyl-CoA synthetase-like"/>
    <property type="match status" value="1"/>
</dbReference>
<dbReference type="InterPro" id="IPR020845">
    <property type="entry name" value="AMP-binding_CS"/>
</dbReference>
<evidence type="ECO:0000256" key="2">
    <source>
        <dbReference type="ARBA" id="ARBA00022450"/>
    </source>
</evidence>
<dbReference type="InterPro" id="IPR001242">
    <property type="entry name" value="Condensation_dom"/>
</dbReference>
<dbReference type="STRING" id="82805.SAMN04487998_0010"/>
<dbReference type="GO" id="GO:0005829">
    <property type="term" value="C:cytosol"/>
    <property type="evidence" value="ECO:0007669"/>
    <property type="project" value="TreeGrafter"/>
</dbReference>
<name>A0A1I0JFF0_9BACT</name>
<dbReference type="GO" id="GO:0043041">
    <property type="term" value="P:amino acid activation for nonribosomal peptide biosynthetic process"/>
    <property type="evidence" value="ECO:0007669"/>
    <property type="project" value="TreeGrafter"/>
</dbReference>
<dbReference type="InterPro" id="IPR025110">
    <property type="entry name" value="AMP-bd_C"/>
</dbReference>
<dbReference type="InterPro" id="IPR036736">
    <property type="entry name" value="ACP-like_sf"/>
</dbReference>
<dbReference type="CDD" id="cd12117">
    <property type="entry name" value="A_NRPS_Srf_like"/>
    <property type="match status" value="1"/>
</dbReference>
<dbReference type="GO" id="GO:0031177">
    <property type="term" value="F:phosphopantetheine binding"/>
    <property type="evidence" value="ECO:0007669"/>
    <property type="project" value="InterPro"/>
</dbReference>
<feature type="non-terminal residue" evidence="5">
    <location>
        <position position="1"/>
    </location>
</feature>
<dbReference type="InterPro" id="IPR009081">
    <property type="entry name" value="PP-bd_ACP"/>
</dbReference>
<evidence type="ECO:0000313" key="5">
    <source>
        <dbReference type="EMBL" id="SEU08611.1"/>
    </source>
</evidence>
<dbReference type="InterPro" id="IPR010071">
    <property type="entry name" value="AA_adenyl_dom"/>
</dbReference>
<dbReference type="FunFam" id="3.30.300.30:FF:000010">
    <property type="entry name" value="Enterobactin synthetase component F"/>
    <property type="match status" value="1"/>
</dbReference>
<dbReference type="SMART" id="SM00823">
    <property type="entry name" value="PKS_PP"/>
    <property type="match status" value="1"/>
</dbReference>
<dbReference type="Pfam" id="PF00501">
    <property type="entry name" value="AMP-binding"/>
    <property type="match status" value="1"/>
</dbReference>
<dbReference type="InterPro" id="IPR045851">
    <property type="entry name" value="AMP-bd_C_sf"/>
</dbReference>
<dbReference type="PROSITE" id="PS00012">
    <property type="entry name" value="PHOSPHOPANTETHEINE"/>
    <property type="match status" value="1"/>
</dbReference>
<evidence type="ECO:0000256" key="3">
    <source>
        <dbReference type="ARBA" id="ARBA00022553"/>
    </source>
</evidence>
<organism evidence="5 6">
    <name type="scientific">Hymenobacter actinosclerus</name>
    <dbReference type="NCBI Taxonomy" id="82805"/>
    <lineage>
        <taxon>Bacteria</taxon>
        <taxon>Pseudomonadati</taxon>
        <taxon>Bacteroidota</taxon>
        <taxon>Cytophagia</taxon>
        <taxon>Cytophagales</taxon>
        <taxon>Hymenobacteraceae</taxon>
        <taxon>Hymenobacter</taxon>
    </lineage>
</organism>
<evidence type="ECO:0000256" key="1">
    <source>
        <dbReference type="ARBA" id="ARBA00001957"/>
    </source>
</evidence>
<proteinExistence type="predicted"/>
<dbReference type="RefSeq" id="WP_143069934.1">
    <property type="nucleotide sequence ID" value="NZ_FOHS01000011.1"/>
</dbReference>
<sequence length="833" mass="90496">VKHTTLAAYAHQHVPFERVVEAVAPQRDLSRNPLFQVMFALQNIPEVPLSEFGGLQVKGEAYDWDYAKCDLTVEVDPTGGNFLLRVEYSHDLFEESTIHRLISHYEQLLTQLVADPARPLDQISLLTPAEEQQMTVGFNLTGADYPQATLPVLFEQQVNRTPQRPALRFGSEELTYQQLNAQANQVAHFLCNQGVLPGERIGVLARRGPGMVAALLGILKCGAVYVPLNTDYPASRLHYIAEDAALAAVISTDASLLTLLPDYTGPRLHLLDVPTLSSANLDVAVTVDAGAYVMYTSGTTGEAKGILVSHRNVVKLAFDPGPIQVQANDIVLQWSNFAFDGSTYDLYASLLHGACLQLIPEEAAADAGQLTRIIREQGVTVAFLTTALFNAFVDTDLDGLRGLRRLLFGGELVSVPHVQRALAALGPDKLVHVYGPTETTTYATSYAIRQISGQTVPIGYPLANTQAYVLDERQRPVPVGCLGELFLGGDGVATGYLNKAELTAERFVEVPGYGRLYRTGDQVYWRPDGALCYVGRLDGQVKIRGYRVELGEISTLLQAVPGVNQAVVTANRDAAGTLRLVAYVVAETGFASAAATQQLRQYLPDYMLPTAWVELPALPLTPNGKIDRKALPEPQQAEALTAYVAPCTALETALATIWQTLLGLEQVGIEDNFFAVGGHSLLATRLVAAIRQQLDREVSIRQVFTHPTIARQAQLLAESSVTTGIAPLAAQPRAEHLPLSFAQERLWFIDQLEGGSHYNVPLLLRLRGALNEAALLVALRQLVERHEALRTVIVSDGLAPRQHVLPATGWKPELSTTAYCSDDAGHDAGHDAG</sequence>
<reference evidence="6" key="1">
    <citation type="submission" date="2016-10" db="EMBL/GenBank/DDBJ databases">
        <authorList>
            <person name="Varghese N."/>
            <person name="Submissions S."/>
        </authorList>
    </citation>
    <scope>NUCLEOTIDE SEQUENCE [LARGE SCALE GENOMIC DNA]</scope>
    <source>
        <strain evidence="6">DSM 15310</strain>
    </source>
</reference>
<dbReference type="SUPFAM" id="SSF52777">
    <property type="entry name" value="CoA-dependent acyltransferases"/>
    <property type="match status" value="2"/>
</dbReference>
<evidence type="ECO:0000313" key="6">
    <source>
        <dbReference type="Proteomes" id="UP000198697"/>
    </source>
</evidence>
<dbReference type="PROSITE" id="PS00455">
    <property type="entry name" value="AMP_BINDING"/>
    <property type="match status" value="1"/>
</dbReference>
<dbReference type="Gene3D" id="1.10.1200.10">
    <property type="entry name" value="ACP-like"/>
    <property type="match status" value="1"/>
</dbReference>
<dbReference type="Gene3D" id="3.40.50.980">
    <property type="match status" value="2"/>
</dbReference>
<feature type="domain" description="Carrier" evidence="4">
    <location>
        <begin position="645"/>
        <end position="720"/>
    </location>
</feature>
<dbReference type="InterPro" id="IPR020806">
    <property type="entry name" value="PKS_PP-bd"/>
</dbReference>
<dbReference type="GO" id="GO:0047527">
    <property type="term" value="F:2,3-dihydroxybenzoate-serine ligase activity"/>
    <property type="evidence" value="ECO:0007669"/>
    <property type="project" value="TreeGrafter"/>
</dbReference>
<dbReference type="GO" id="GO:0009239">
    <property type="term" value="P:enterobactin biosynthetic process"/>
    <property type="evidence" value="ECO:0007669"/>
    <property type="project" value="TreeGrafter"/>
</dbReference>
<dbReference type="InterPro" id="IPR006162">
    <property type="entry name" value="Ppantetheine_attach_site"/>
</dbReference>
<comment type="cofactor">
    <cofactor evidence="1">
        <name>pantetheine 4'-phosphate</name>
        <dbReference type="ChEBI" id="CHEBI:47942"/>
    </cofactor>
</comment>
<dbReference type="Gene3D" id="3.30.300.30">
    <property type="match status" value="1"/>
</dbReference>
<dbReference type="Pfam" id="PF00668">
    <property type="entry name" value="Condensation"/>
    <property type="match status" value="2"/>
</dbReference>
<dbReference type="GO" id="GO:0009366">
    <property type="term" value="C:enterobactin synthetase complex"/>
    <property type="evidence" value="ECO:0007669"/>
    <property type="project" value="TreeGrafter"/>
</dbReference>
<accession>A0A1I0JFF0</accession>
<dbReference type="Proteomes" id="UP000198697">
    <property type="component" value="Unassembled WGS sequence"/>
</dbReference>
<dbReference type="InterPro" id="IPR023213">
    <property type="entry name" value="CAT-like_dom_sf"/>
</dbReference>
<dbReference type="Gene3D" id="2.30.38.10">
    <property type="entry name" value="Luciferase, Domain 3"/>
    <property type="match status" value="1"/>
</dbReference>
<dbReference type="Pfam" id="PF13193">
    <property type="entry name" value="AMP-binding_C"/>
    <property type="match status" value="1"/>
</dbReference>
<keyword evidence="2" id="KW-0596">Phosphopantetheine</keyword>
<dbReference type="GO" id="GO:0072330">
    <property type="term" value="P:monocarboxylic acid biosynthetic process"/>
    <property type="evidence" value="ECO:0007669"/>
    <property type="project" value="UniProtKB-ARBA"/>
</dbReference>
<evidence type="ECO:0000259" key="4">
    <source>
        <dbReference type="PROSITE" id="PS50075"/>
    </source>
</evidence>
<dbReference type="Gene3D" id="3.30.559.10">
    <property type="entry name" value="Chloramphenicol acetyltransferase-like domain"/>
    <property type="match status" value="1"/>
</dbReference>